<evidence type="ECO:0000313" key="6">
    <source>
        <dbReference type="EMBL" id="TNV82396.1"/>
    </source>
</evidence>
<sequence length="634" mass="73511">MKGRQARSYFYDLCYQVESERIRLNELPYFNPEAALRLITQQKMKRPTADDLLSFLKIVGYNVNLSDTKALVKVYDADKDGSLHTTEFHQLLISNTEHSFRERFCFRPQHQAAVGDPSTVGRGGETQIAKLLMTEIHGLRFLERDQGYMVAWRKINSVVAFGMLKQTEVNEVTIIDIAMFLKENGYPEHSREDLEGIFRRLDHNKDGRITYQDFSMAFDDEAADRLEMQPSHRSEVQEPSLCWGSPLRNNASNEKPKDPVSTPKYHQEALSDHKPLSLRSKQSTQRKTLVPQVLPKDTPKQIPDLPLQQQPIRTPAPSRPIDHTVQKPIVEQITPIRLNEEIKLDEVTRKLNLDASPKIVGTPSEEKKQTYQPPPPNKRQDTDFYPVGRLEQHLTLCEMLKKLLYYELANEKIKNELALLHDFNPEEAFHILDCTGRKELRSYDLIQAMQNEFGVSSFTIREVDLFMLRYDRIEGKRLRVGEFVETMTPREPVFAEYYIRRMGGKQLPMCKETRERFREALLFMIENEVKSELLRQSLVSSPYFSIKQAFCTFDISTDACDLNASTLSSRSGSVSKSSLHAFLRQNEFFATERELDFLFLVLDYDRDGRISYTDFYHSVSPRLSTTHPKEQLAM</sequence>
<dbReference type="SMART" id="SM00054">
    <property type="entry name" value="EFh"/>
    <property type="match status" value="3"/>
</dbReference>
<feature type="region of interest" description="Disordered" evidence="4">
    <location>
        <begin position="355"/>
        <end position="383"/>
    </location>
</feature>
<evidence type="ECO:0000256" key="1">
    <source>
        <dbReference type="ARBA" id="ARBA00022723"/>
    </source>
</evidence>
<feature type="compositionally biased region" description="Low complexity" evidence="4">
    <location>
        <begin position="300"/>
        <end position="312"/>
    </location>
</feature>
<name>A0A8J8NV83_HALGN</name>
<evidence type="ECO:0000256" key="2">
    <source>
        <dbReference type="ARBA" id="ARBA00022737"/>
    </source>
</evidence>
<evidence type="ECO:0000256" key="4">
    <source>
        <dbReference type="SAM" id="MobiDB-lite"/>
    </source>
</evidence>
<comment type="caution">
    <text evidence="6">The sequence shown here is derived from an EMBL/GenBank/DDBJ whole genome shotgun (WGS) entry which is preliminary data.</text>
</comment>
<dbReference type="InterPro" id="IPR002048">
    <property type="entry name" value="EF_hand_dom"/>
</dbReference>
<dbReference type="GO" id="GO:0005509">
    <property type="term" value="F:calcium ion binding"/>
    <property type="evidence" value="ECO:0007669"/>
    <property type="project" value="InterPro"/>
</dbReference>
<protein>
    <recommendedName>
        <fullName evidence="5">EF-hand domain-containing protein</fullName>
    </recommendedName>
</protein>
<dbReference type="Proteomes" id="UP000785679">
    <property type="component" value="Unassembled WGS sequence"/>
</dbReference>
<keyword evidence="2" id="KW-0677">Repeat</keyword>
<evidence type="ECO:0000256" key="3">
    <source>
        <dbReference type="ARBA" id="ARBA00022837"/>
    </source>
</evidence>
<keyword evidence="1" id="KW-0479">Metal-binding</keyword>
<keyword evidence="3" id="KW-0106">Calcium</keyword>
<feature type="region of interest" description="Disordered" evidence="4">
    <location>
        <begin position="228"/>
        <end position="322"/>
    </location>
</feature>
<dbReference type="InterPro" id="IPR011992">
    <property type="entry name" value="EF-hand-dom_pair"/>
</dbReference>
<dbReference type="PANTHER" id="PTHR34524">
    <property type="entry name" value="CALCYPHOSIN"/>
    <property type="match status" value="1"/>
</dbReference>
<evidence type="ECO:0000313" key="7">
    <source>
        <dbReference type="Proteomes" id="UP000785679"/>
    </source>
</evidence>
<dbReference type="InterPro" id="IPR018247">
    <property type="entry name" value="EF_Hand_1_Ca_BS"/>
</dbReference>
<keyword evidence="7" id="KW-1185">Reference proteome</keyword>
<feature type="domain" description="EF-hand" evidence="5">
    <location>
        <begin position="189"/>
        <end position="224"/>
    </location>
</feature>
<feature type="domain" description="EF-hand" evidence="5">
    <location>
        <begin position="63"/>
        <end position="98"/>
    </location>
</feature>
<dbReference type="Pfam" id="PF13833">
    <property type="entry name" value="EF-hand_8"/>
    <property type="match status" value="1"/>
</dbReference>
<dbReference type="InterPro" id="IPR051581">
    <property type="entry name" value="Ca-bind"/>
</dbReference>
<dbReference type="Pfam" id="PF13202">
    <property type="entry name" value="EF-hand_5"/>
    <property type="match status" value="2"/>
</dbReference>
<proteinExistence type="predicted"/>
<gene>
    <name evidence="6" type="ORF">FGO68_gene12012</name>
</gene>
<dbReference type="SUPFAM" id="SSF47473">
    <property type="entry name" value="EF-hand"/>
    <property type="match status" value="2"/>
</dbReference>
<feature type="domain" description="EF-hand" evidence="5">
    <location>
        <begin position="590"/>
        <end position="625"/>
    </location>
</feature>
<dbReference type="EMBL" id="RRYP01005007">
    <property type="protein sequence ID" value="TNV82396.1"/>
    <property type="molecule type" value="Genomic_DNA"/>
</dbReference>
<dbReference type="PANTHER" id="PTHR34524:SF6">
    <property type="entry name" value="CALCYPHOSINE LIKE"/>
    <property type="match status" value="1"/>
</dbReference>
<dbReference type="Gene3D" id="1.10.238.10">
    <property type="entry name" value="EF-hand"/>
    <property type="match status" value="2"/>
</dbReference>
<accession>A0A8J8NV83</accession>
<reference evidence="6" key="1">
    <citation type="submission" date="2019-06" db="EMBL/GenBank/DDBJ databases">
        <authorList>
            <person name="Zheng W."/>
        </authorList>
    </citation>
    <scope>NUCLEOTIDE SEQUENCE</scope>
    <source>
        <strain evidence="6">QDHG01</strain>
    </source>
</reference>
<feature type="compositionally biased region" description="Basic and acidic residues" evidence="4">
    <location>
        <begin position="265"/>
        <end position="275"/>
    </location>
</feature>
<dbReference type="OrthoDB" id="311026at2759"/>
<dbReference type="AlphaFoldDB" id="A0A8J8NV83"/>
<dbReference type="PROSITE" id="PS00018">
    <property type="entry name" value="EF_HAND_1"/>
    <property type="match status" value="2"/>
</dbReference>
<organism evidence="6 7">
    <name type="scientific">Halteria grandinella</name>
    <dbReference type="NCBI Taxonomy" id="5974"/>
    <lineage>
        <taxon>Eukaryota</taxon>
        <taxon>Sar</taxon>
        <taxon>Alveolata</taxon>
        <taxon>Ciliophora</taxon>
        <taxon>Intramacronucleata</taxon>
        <taxon>Spirotrichea</taxon>
        <taxon>Stichotrichia</taxon>
        <taxon>Sporadotrichida</taxon>
        <taxon>Halteriidae</taxon>
        <taxon>Halteria</taxon>
    </lineage>
</organism>
<evidence type="ECO:0000259" key="5">
    <source>
        <dbReference type="PROSITE" id="PS50222"/>
    </source>
</evidence>
<dbReference type="PROSITE" id="PS50222">
    <property type="entry name" value="EF_HAND_2"/>
    <property type="match status" value="3"/>
</dbReference>